<keyword evidence="1" id="KW-0805">Transcription regulation</keyword>
<dbReference type="Proteomes" id="UP000434639">
    <property type="component" value="Unassembled WGS sequence"/>
</dbReference>
<dbReference type="PANTHER" id="PTHR33204">
    <property type="entry name" value="TRANSCRIPTIONAL REGULATOR, MARR FAMILY"/>
    <property type="match status" value="1"/>
</dbReference>
<dbReference type="PROSITE" id="PS51118">
    <property type="entry name" value="HTH_HXLR"/>
    <property type="match status" value="1"/>
</dbReference>
<evidence type="ECO:0000259" key="4">
    <source>
        <dbReference type="PROSITE" id="PS51118"/>
    </source>
</evidence>
<dbReference type="Gene3D" id="1.10.10.10">
    <property type="entry name" value="Winged helix-like DNA-binding domain superfamily/Winged helix DNA-binding domain"/>
    <property type="match status" value="1"/>
</dbReference>
<keyword evidence="6" id="KW-1185">Reference proteome</keyword>
<feature type="domain" description="HTH hxlR-type" evidence="4">
    <location>
        <begin position="10"/>
        <end position="108"/>
    </location>
</feature>
<dbReference type="AlphaFoldDB" id="A0A7X2V5T6"/>
<protein>
    <submittedName>
        <fullName evidence="5">ArsR family transcriptional regulator</fullName>
    </submittedName>
</protein>
<evidence type="ECO:0000313" key="5">
    <source>
        <dbReference type="EMBL" id="MTH54765.1"/>
    </source>
</evidence>
<dbReference type="InterPro" id="IPR036390">
    <property type="entry name" value="WH_DNA-bd_sf"/>
</dbReference>
<evidence type="ECO:0000256" key="2">
    <source>
        <dbReference type="ARBA" id="ARBA00023125"/>
    </source>
</evidence>
<keyword evidence="2" id="KW-0238">DNA-binding</keyword>
<keyword evidence="3" id="KW-0804">Transcription</keyword>
<dbReference type="SUPFAM" id="SSF46785">
    <property type="entry name" value="Winged helix' DNA-binding domain"/>
    <property type="match status" value="1"/>
</dbReference>
<dbReference type="InterPro" id="IPR002577">
    <property type="entry name" value="HTH_HxlR"/>
</dbReference>
<dbReference type="PANTHER" id="PTHR33204:SF29">
    <property type="entry name" value="TRANSCRIPTIONAL REGULATOR"/>
    <property type="match status" value="1"/>
</dbReference>
<dbReference type="CDD" id="cd00090">
    <property type="entry name" value="HTH_ARSR"/>
    <property type="match status" value="1"/>
</dbReference>
<dbReference type="InterPro" id="IPR011991">
    <property type="entry name" value="ArsR-like_HTH"/>
</dbReference>
<organism evidence="5 6">
    <name type="scientific">Metabacillus mangrovi</name>
    <dbReference type="NCBI Taxonomy" id="1491830"/>
    <lineage>
        <taxon>Bacteria</taxon>
        <taxon>Bacillati</taxon>
        <taxon>Bacillota</taxon>
        <taxon>Bacilli</taxon>
        <taxon>Bacillales</taxon>
        <taxon>Bacillaceae</taxon>
        <taxon>Metabacillus</taxon>
    </lineage>
</organism>
<dbReference type="InterPro" id="IPR036388">
    <property type="entry name" value="WH-like_DNA-bd_sf"/>
</dbReference>
<proteinExistence type="predicted"/>
<gene>
    <name evidence="5" type="ORF">GKZ89_15280</name>
</gene>
<evidence type="ECO:0000256" key="1">
    <source>
        <dbReference type="ARBA" id="ARBA00023015"/>
    </source>
</evidence>
<sequence length="121" mass="14014">MKPLENEYPCAINLVIDLIGGKWKVLILWNLNKKTMRFTELRKAIPDVSQKVLSHQLRELEEHGLIDRKVYEAVPTKVEYSPTAIGKKLQPTLNEMCVWGDEYAEERNIERKECWSGASAE</sequence>
<comment type="caution">
    <text evidence="5">The sequence shown here is derived from an EMBL/GenBank/DDBJ whole genome shotgun (WGS) entry which is preliminary data.</text>
</comment>
<dbReference type="Pfam" id="PF01638">
    <property type="entry name" value="HxlR"/>
    <property type="match status" value="1"/>
</dbReference>
<dbReference type="GO" id="GO:0003677">
    <property type="term" value="F:DNA binding"/>
    <property type="evidence" value="ECO:0007669"/>
    <property type="project" value="UniProtKB-KW"/>
</dbReference>
<evidence type="ECO:0000256" key="3">
    <source>
        <dbReference type="ARBA" id="ARBA00023163"/>
    </source>
</evidence>
<evidence type="ECO:0000313" key="6">
    <source>
        <dbReference type="Proteomes" id="UP000434639"/>
    </source>
</evidence>
<accession>A0A7X2V5T6</accession>
<name>A0A7X2V5T6_9BACI</name>
<reference evidence="5 6" key="1">
    <citation type="journal article" date="2017" name="Int. J. Syst. Evol. Microbiol.">
        <title>Bacillus mangrovi sp. nov., isolated from a sediment sample from a mangrove forest.</title>
        <authorList>
            <person name="Gupta V."/>
            <person name="Singh P.K."/>
            <person name="Korpole S."/>
            <person name="Tanuku N.R.S."/>
            <person name="Pinnaka A.K."/>
        </authorList>
    </citation>
    <scope>NUCLEOTIDE SEQUENCE [LARGE SCALE GENOMIC DNA]</scope>
    <source>
        <strain evidence="5 6">KCTC 33872</strain>
    </source>
</reference>
<dbReference type="EMBL" id="WMIB01000018">
    <property type="protein sequence ID" value="MTH54765.1"/>
    <property type="molecule type" value="Genomic_DNA"/>
</dbReference>
<dbReference type="RefSeq" id="WP_162356944.1">
    <property type="nucleotide sequence ID" value="NZ_WMIB01000018.1"/>
</dbReference>